<gene>
    <name evidence="2" type="ORF">PHYPSEUDO_004357</name>
</gene>
<keyword evidence="3" id="KW-1185">Reference proteome</keyword>
<feature type="region of interest" description="Disordered" evidence="1">
    <location>
        <begin position="192"/>
        <end position="230"/>
    </location>
</feature>
<organism evidence="2 3">
    <name type="scientific">Phytophthora pseudosyringae</name>
    <dbReference type="NCBI Taxonomy" id="221518"/>
    <lineage>
        <taxon>Eukaryota</taxon>
        <taxon>Sar</taxon>
        <taxon>Stramenopiles</taxon>
        <taxon>Oomycota</taxon>
        <taxon>Peronosporomycetes</taxon>
        <taxon>Peronosporales</taxon>
        <taxon>Peronosporaceae</taxon>
        <taxon>Phytophthora</taxon>
    </lineage>
</organism>
<reference evidence="2" key="1">
    <citation type="submission" date="2021-02" db="EMBL/GenBank/DDBJ databases">
        <authorList>
            <person name="Palmer J.M."/>
        </authorList>
    </citation>
    <scope>NUCLEOTIDE SEQUENCE</scope>
    <source>
        <strain evidence="2">SCRP734</strain>
    </source>
</reference>
<sequence length="383" mass="42046">MVVLRFSASKVALVTGLHDFGDVAEELLDCVYQDRAQLLARDAARLRLRLVSKDEELELLVHKSGAAAASQLRAALRWAEDRAAPAHVEAAQRLLAGVDKRLAEAQKSERLARDEAQAVRKLLAEKIHTSVGARNESLALEAYERQTGAKVRLTNEHFYLLTFPAPSGADSVGEEAEEPLLDYALLAGQSQRTVVRKRRPPRRAPESAGTVDLTTGGGAGEDGQDETESPDGYFSICGMVDGVADALTISADDEWGLAPLVVEVKNRMRGFRIPPPLYDHIQLAVYMKMLGVERGDLVQCIYGADPRPSIQVSRVSLGVAPLRLPATSAAQERDIWTEVIVPRLYAFTTTVQKLRNNELLRLAFLNGTEQERLAIVRAECDFL</sequence>
<evidence type="ECO:0000313" key="2">
    <source>
        <dbReference type="EMBL" id="KAG7382783.1"/>
    </source>
</evidence>
<evidence type="ECO:0000313" key="3">
    <source>
        <dbReference type="Proteomes" id="UP000694044"/>
    </source>
</evidence>
<accession>A0A8T1VRW2</accession>
<evidence type="ECO:0000256" key="1">
    <source>
        <dbReference type="SAM" id="MobiDB-lite"/>
    </source>
</evidence>
<protein>
    <submittedName>
        <fullName evidence="2">Uncharacterized protein</fullName>
    </submittedName>
</protein>
<dbReference type="OrthoDB" id="161325at2759"/>
<name>A0A8T1VRW2_9STRA</name>
<proteinExistence type="predicted"/>
<comment type="caution">
    <text evidence="2">The sequence shown here is derived from an EMBL/GenBank/DDBJ whole genome shotgun (WGS) entry which is preliminary data.</text>
</comment>
<dbReference type="AlphaFoldDB" id="A0A8T1VRW2"/>
<dbReference type="EMBL" id="JAGDFM010000197">
    <property type="protein sequence ID" value="KAG7382783.1"/>
    <property type="molecule type" value="Genomic_DNA"/>
</dbReference>
<dbReference type="Proteomes" id="UP000694044">
    <property type="component" value="Unassembled WGS sequence"/>
</dbReference>